<dbReference type="EMBL" id="CQBM01000001">
    <property type="protein sequence ID" value="CNH56441.1"/>
    <property type="molecule type" value="Genomic_DNA"/>
</dbReference>
<dbReference type="RefSeq" id="WP_049678015.1">
    <property type="nucleotide sequence ID" value="NZ_CABMMJ010000001.1"/>
</dbReference>
<dbReference type="Pfam" id="PF05929">
    <property type="entry name" value="Phage_GPO"/>
    <property type="match status" value="1"/>
</dbReference>
<proteinExistence type="predicted"/>
<evidence type="ECO:0000313" key="2">
    <source>
        <dbReference type="EMBL" id="CNH56441.1"/>
    </source>
</evidence>
<name>A0AA36LM24_YERMO</name>
<protein>
    <submittedName>
        <fullName evidence="2">Capsid scaffolding protein</fullName>
    </submittedName>
</protein>
<reference evidence="2 3" key="1">
    <citation type="submission" date="2015-03" db="EMBL/GenBank/DDBJ databases">
        <authorList>
            <consortium name="Pathogen Informatics"/>
            <person name="Murphy D."/>
        </authorList>
    </citation>
    <scope>NUCLEOTIDE SEQUENCE [LARGE SCALE GENOMIC DNA]</scope>
    <source>
        <strain evidence="2 3">FE82747</strain>
    </source>
</reference>
<dbReference type="AlphaFoldDB" id="A0AA36LM24"/>
<organism evidence="2 3">
    <name type="scientific">Yersinia mollaretii</name>
    <dbReference type="NCBI Taxonomy" id="33060"/>
    <lineage>
        <taxon>Bacteria</taxon>
        <taxon>Pseudomonadati</taxon>
        <taxon>Pseudomonadota</taxon>
        <taxon>Gammaproteobacteria</taxon>
        <taxon>Enterobacterales</taxon>
        <taxon>Yersiniaceae</taxon>
        <taxon>Yersinia</taxon>
    </lineage>
</organism>
<dbReference type="Proteomes" id="UP000040841">
    <property type="component" value="Unassembled WGS sequence"/>
</dbReference>
<evidence type="ECO:0000313" key="3">
    <source>
        <dbReference type="Proteomes" id="UP000040841"/>
    </source>
</evidence>
<comment type="caution">
    <text evidence="2">The sequence shown here is derived from an EMBL/GenBank/DDBJ whole genome shotgun (WGS) entry which is preliminary data.</text>
</comment>
<sequence length="280" mass="31878">MSVSHLTTTWLCVCAEGKTLDGRNIERQWILEAVELYNPRMYTAQLWPEHSRTYGPVGQVLELKAEEDEDGVLKMFARLCPALSLIAANGEGKLLFTSAEFTEDGNFRGTGKSYLEGMGVTDEPASVYTDQMKFNKRLRNKRYSQYRPIVFDDIKKTVKGNRVKGKKKWYHKFGLVDENDTITDTDNNITDDAATVLAEQLKAAQDKISELETQLAELKTSQEETDSDVETIKEVVDTKEFAQLRDNLPQFIQKLGSLDKKFTKLPSKKPSDSRKPFEFL</sequence>
<accession>A0AA36LM24</accession>
<gene>
    <name evidence="2" type="ORF">ERS008502_00807</name>
</gene>
<feature type="coiled-coil region" evidence="1">
    <location>
        <begin position="194"/>
        <end position="228"/>
    </location>
</feature>
<evidence type="ECO:0000256" key="1">
    <source>
        <dbReference type="SAM" id="Coils"/>
    </source>
</evidence>
<dbReference type="InterPro" id="IPR009228">
    <property type="entry name" value="Capsid_scaffold_GpO"/>
</dbReference>
<keyword evidence="1" id="KW-0175">Coiled coil</keyword>